<feature type="compositionally biased region" description="Polar residues" evidence="1">
    <location>
        <begin position="1"/>
        <end position="12"/>
    </location>
</feature>
<dbReference type="STRING" id="1755647.AS156_08790"/>
<reference evidence="2 3" key="1">
    <citation type="submission" date="2019-06" db="EMBL/GenBank/DDBJ databases">
        <title>Genomic Encyclopedia of Type Strains, Phase IV (KMG-V): Genome sequencing to study the core and pangenomes of soil and plant-associated prokaryotes.</title>
        <authorList>
            <person name="Whitman W."/>
        </authorList>
    </citation>
    <scope>NUCLEOTIDE SEQUENCE [LARGE SCALE GENOMIC DNA]</scope>
    <source>
        <strain evidence="2 3">BR 10355</strain>
    </source>
</reference>
<dbReference type="AlphaFoldDB" id="A0A560M0Q5"/>
<keyword evidence="3" id="KW-1185">Reference proteome</keyword>
<sequence>MIQEPSSRSANTAEHAVTADGGAEPSGGLSIRAMNVLKELSVELTDDVPPKVGWTPPDDLLRLLTARHLATARNCGRQTMREIIDWAASRGISIPAPHHTGKSLSEVWGGLVERASAGHLTKSEITEALEKSIRRRSPRIPVAFQIVLLKILSSSYDHWPQP</sequence>
<dbReference type="EMBL" id="VITY01000004">
    <property type="protein sequence ID" value="TWC01246.1"/>
    <property type="molecule type" value="Genomic_DNA"/>
</dbReference>
<evidence type="ECO:0000313" key="3">
    <source>
        <dbReference type="Proteomes" id="UP000321304"/>
    </source>
</evidence>
<dbReference type="RefSeq" id="WP_074130713.1">
    <property type="nucleotide sequence ID" value="NZ_VITY01000004.1"/>
</dbReference>
<protein>
    <submittedName>
        <fullName evidence="2">Uncharacterized protein</fullName>
    </submittedName>
</protein>
<name>A0A560M0Q5_9BRAD</name>
<dbReference type="OrthoDB" id="8230117at2"/>
<feature type="region of interest" description="Disordered" evidence="1">
    <location>
        <begin position="1"/>
        <end position="28"/>
    </location>
</feature>
<evidence type="ECO:0000256" key="1">
    <source>
        <dbReference type="SAM" id="MobiDB-lite"/>
    </source>
</evidence>
<evidence type="ECO:0000313" key="2">
    <source>
        <dbReference type="EMBL" id="TWC01246.1"/>
    </source>
</evidence>
<organism evidence="2 3">
    <name type="scientific">Bradyrhizobium macuxiense</name>
    <dbReference type="NCBI Taxonomy" id="1755647"/>
    <lineage>
        <taxon>Bacteria</taxon>
        <taxon>Pseudomonadati</taxon>
        <taxon>Pseudomonadota</taxon>
        <taxon>Alphaproteobacteria</taxon>
        <taxon>Hyphomicrobiales</taxon>
        <taxon>Nitrobacteraceae</taxon>
        <taxon>Bradyrhizobium</taxon>
    </lineage>
</organism>
<gene>
    <name evidence="2" type="ORF">FBZ93_104525</name>
</gene>
<dbReference type="Proteomes" id="UP000321304">
    <property type="component" value="Unassembled WGS sequence"/>
</dbReference>
<comment type="caution">
    <text evidence="2">The sequence shown here is derived from an EMBL/GenBank/DDBJ whole genome shotgun (WGS) entry which is preliminary data.</text>
</comment>
<accession>A0A560M0Q5</accession>
<proteinExistence type="predicted"/>
<dbReference type="Gene3D" id="1.10.150.20">
    <property type="entry name" value="5' to 3' exonuclease, C-terminal subdomain"/>
    <property type="match status" value="1"/>
</dbReference>